<evidence type="ECO:0000313" key="4">
    <source>
        <dbReference type="Proteomes" id="UP000324705"/>
    </source>
</evidence>
<dbReference type="SUPFAM" id="SSF52058">
    <property type="entry name" value="L domain-like"/>
    <property type="match status" value="1"/>
</dbReference>
<dbReference type="CDD" id="cd22160">
    <property type="entry name" value="F-box_AtFBL13-like"/>
    <property type="match status" value="1"/>
</dbReference>
<dbReference type="InterPro" id="IPR055302">
    <property type="entry name" value="F-box_dom-containing"/>
</dbReference>
<dbReference type="InterPro" id="IPR036047">
    <property type="entry name" value="F-box-like_dom_sf"/>
</dbReference>
<dbReference type="Gene3D" id="1.20.1280.50">
    <property type="match status" value="1"/>
</dbReference>
<dbReference type="PANTHER" id="PTHR32141:SF58">
    <property type="entry name" value="F-BOX DOMAIN-CONTAINING PROTEIN"/>
    <property type="match status" value="1"/>
</dbReference>
<keyword evidence="4" id="KW-1185">Reference proteome</keyword>
<dbReference type="InterPro" id="IPR032675">
    <property type="entry name" value="LRR_dom_sf"/>
</dbReference>
<dbReference type="OMA" id="LMANCDF"/>
<feature type="region of interest" description="Disordered" evidence="1">
    <location>
        <begin position="111"/>
        <end position="169"/>
    </location>
</feature>
<dbReference type="EMBL" id="LT934116">
    <property type="protein sequence ID" value="VAH84002.1"/>
    <property type="molecule type" value="Genomic_DNA"/>
</dbReference>
<evidence type="ECO:0000259" key="2">
    <source>
        <dbReference type="PROSITE" id="PS50181"/>
    </source>
</evidence>
<dbReference type="AlphaFoldDB" id="A0A9R1QUV0"/>
<protein>
    <recommendedName>
        <fullName evidence="2">F-box domain-containing protein</fullName>
    </recommendedName>
</protein>
<gene>
    <name evidence="3" type="ORF">TRITD_3Bv1G242440</name>
</gene>
<dbReference type="InterPro" id="IPR001810">
    <property type="entry name" value="F-box_dom"/>
</dbReference>
<evidence type="ECO:0000256" key="1">
    <source>
        <dbReference type="SAM" id="MobiDB-lite"/>
    </source>
</evidence>
<dbReference type="Gramene" id="TRITD3Bv1G242440.1">
    <property type="protein sequence ID" value="TRITD3Bv1G242440.1"/>
    <property type="gene ID" value="TRITD3Bv1G242440"/>
</dbReference>
<dbReference type="PROSITE" id="PS50181">
    <property type="entry name" value="FBOX"/>
    <property type="match status" value="1"/>
</dbReference>
<dbReference type="SUPFAM" id="SSF81383">
    <property type="entry name" value="F-box domain"/>
    <property type="match status" value="1"/>
</dbReference>
<organism evidence="3 4">
    <name type="scientific">Triticum turgidum subsp. durum</name>
    <name type="common">Durum wheat</name>
    <name type="synonym">Triticum durum</name>
    <dbReference type="NCBI Taxonomy" id="4567"/>
    <lineage>
        <taxon>Eukaryota</taxon>
        <taxon>Viridiplantae</taxon>
        <taxon>Streptophyta</taxon>
        <taxon>Embryophyta</taxon>
        <taxon>Tracheophyta</taxon>
        <taxon>Spermatophyta</taxon>
        <taxon>Magnoliopsida</taxon>
        <taxon>Liliopsida</taxon>
        <taxon>Poales</taxon>
        <taxon>Poaceae</taxon>
        <taxon>BOP clade</taxon>
        <taxon>Pooideae</taxon>
        <taxon>Triticodae</taxon>
        <taxon>Triticeae</taxon>
        <taxon>Triticinae</taxon>
        <taxon>Triticum</taxon>
    </lineage>
</organism>
<proteinExistence type="predicted"/>
<evidence type="ECO:0000313" key="3">
    <source>
        <dbReference type="EMBL" id="VAH84002.1"/>
    </source>
</evidence>
<dbReference type="Gene3D" id="3.80.10.10">
    <property type="entry name" value="Ribonuclease Inhibitor"/>
    <property type="match status" value="1"/>
</dbReference>
<dbReference type="InterPro" id="IPR053781">
    <property type="entry name" value="F-box_AtFBL13-like"/>
</dbReference>
<dbReference type="PANTHER" id="PTHR32141">
    <property type="match status" value="1"/>
</dbReference>
<name>A0A9R1QUV0_TRITD</name>
<feature type="region of interest" description="Disordered" evidence="1">
    <location>
        <begin position="538"/>
        <end position="576"/>
    </location>
</feature>
<accession>A0A9R1QUV0</accession>
<feature type="compositionally biased region" description="Acidic residues" evidence="1">
    <location>
        <begin position="121"/>
        <end position="169"/>
    </location>
</feature>
<sequence>MATTAAATDRLSELPDNLLIRILSFAPAREAASTTALSRRWRRPLWLDTGAVNVDYRSYTTGVGCGGDTLRRRVLDDMINANLAFLRSRGHGPNKFTLVTSYGTGLTTRDNATLHTACSPEDAEEELEEESDEEELEEEESDEEQLEEEEEEESASLDEDEFTVGTEEESAPCVVLKDITQAEEFRLEWLDYGSCMIPYCTGWLPFPALRVLELTGYSLQPCPDLAFPCLEVMRLRRCRTDYATLQDMISAAPKLADVRLEDVRFVNSQLEYRMRIRCPAATVILMANCDFGYLDFDACRVELDAPRLRRFCYTVVTFLGSSFSFDSPMTHLEEVHLALHSPAAWPPSCSMLYSINRVRVLKLTVYSMADLADATSVPFPRLERLEIEEVCGWSIQNHGVAALRAVVSLLRCCTEVRELRFKFRWLDYLEEMADPDRVAAMSDFSLCRSINAGHEDDDDDEGCCYDLGLHGLCCGCTLDSLRSSLRRVVVKFDAEELTCFQVRLVKFLAENAMVLEEFVVDGGKGYDSGRIRRKVARWQKRRPPSCPQPPKTAVPQLSEFPPLGSALDPDSVPANTPAVASSIVQQDAIL</sequence>
<dbReference type="Proteomes" id="UP000324705">
    <property type="component" value="Chromosome 3B"/>
</dbReference>
<feature type="domain" description="F-box" evidence="2">
    <location>
        <begin position="8"/>
        <end position="59"/>
    </location>
</feature>
<reference evidence="3 4" key="1">
    <citation type="submission" date="2017-09" db="EMBL/GenBank/DDBJ databases">
        <authorList>
            <consortium name="International Durum Wheat Genome Sequencing Consortium (IDWGSC)"/>
            <person name="Milanesi L."/>
        </authorList>
    </citation>
    <scope>NUCLEOTIDE SEQUENCE [LARGE SCALE GENOMIC DNA]</scope>
    <source>
        <strain evidence="4">cv. Svevo</strain>
    </source>
</reference>